<gene>
    <name evidence="11" type="primary">100114008</name>
</gene>
<evidence type="ECO:0000256" key="2">
    <source>
        <dbReference type="ARBA" id="ARBA00004434"/>
    </source>
</evidence>
<dbReference type="OrthoDB" id="1916310at2759"/>
<feature type="compositionally biased region" description="Polar residues" evidence="10">
    <location>
        <begin position="75"/>
        <end position="86"/>
    </location>
</feature>
<keyword evidence="7 9" id="KW-0496">Mitochondrion</keyword>
<feature type="transmembrane region" description="Helical" evidence="9">
    <location>
        <begin position="27"/>
        <end position="46"/>
    </location>
</feature>
<dbReference type="InParanoid" id="A0A7M7G6J6"/>
<dbReference type="Pfam" id="PF04418">
    <property type="entry name" value="DUF543"/>
    <property type="match status" value="1"/>
</dbReference>
<dbReference type="PANTHER" id="PTHR21304">
    <property type="entry name" value="MICOS COMPLEX SUBUNIT MIC10"/>
    <property type="match status" value="1"/>
</dbReference>
<comment type="function">
    <text evidence="1 9">Component of the MICOS complex, a large protein complex of the mitochondrial inner membrane that plays crucial roles in the maintenance of crista junctions, inner membrane architecture, and formation of contact sites to the outer membrane.</text>
</comment>
<dbReference type="PANTHER" id="PTHR21304:SF0">
    <property type="entry name" value="MICOS COMPLEX SUBUNIT MIC10"/>
    <property type="match status" value="1"/>
</dbReference>
<dbReference type="OMA" id="GIAYANC"/>
<proteinExistence type="inferred from homology"/>
<protein>
    <recommendedName>
        <fullName evidence="9">MICOS complex subunit MIC10</fullName>
    </recommendedName>
</protein>
<keyword evidence="4 9" id="KW-0812">Transmembrane</keyword>
<keyword evidence="6 9" id="KW-1133">Transmembrane helix</keyword>
<evidence type="ECO:0000256" key="4">
    <source>
        <dbReference type="ARBA" id="ARBA00022692"/>
    </source>
</evidence>
<evidence type="ECO:0000256" key="3">
    <source>
        <dbReference type="ARBA" id="ARBA00006792"/>
    </source>
</evidence>
<organism evidence="11 12">
    <name type="scientific">Nasonia vitripennis</name>
    <name type="common">Parasitic wasp</name>
    <dbReference type="NCBI Taxonomy" id="7425"/>
    <lineage>
        <taxon>Eukaryota</taxon>
        <taxon>Metazoa</taxon>
        <taxon>Ecdysozoa</taxon>
        <taxon>Arthropoda</taxon>
        <taxon>Hexapoda</taxon>
        <taxon>Insecta</taxon>
        <taxon>Pterygota</taxon>
        <taxon>Neoptera</taxon>
        <taxon>Endopterygota</taxon>
        <taxon>Hymenoptera</taxon>
        <taxon>Apocrita</taxon>
        <taxon>Proctotrupomorpha</taxon>
        <taxon>Chalcidoidea</taxon>
        <taxon>Pteromalidae</taxon>
        <taxon>Pteromalinae</taxon>
        <taxon>Nasonia</taxon>
    </lineage>
</organism>
<keyword evidence="12" id="KW-1185">Reference proteome</keyword>
<dbReference type="InterPro" id="IPR007512">
    <property type="entry name" value="Mic10"/>
</dbReference>
<reference evidence="11" key="1">
    <citation type="submission" date="2021-01" db="UniProtKB">
        <authorList>
            <consortium name="EnsemblMetazoa"/>
        </authorList>
    </citation>
    <scope>IDENTIFICATION</scope>
</reference>
<comment type="subunit">
    <text evidence="9">Component of the mitochondrial contact site and cristae organizing system (MICOS) complex.</text>
</comment>
<evidence type="ECO:0000256" key="8">
    <source>
        <dbReference type="ARBA" id="ARBA00023136"/>
    </source>
</evidence>
<evidence type="ECO:0000256" key="5">
    <source>
        <dbReference type="ARBA" id="ARBA00022792"/>
    </source>
</evidence>
<comment type="subcellular location">
    <subcellularLocation>
        <location evidence="2 9">Mitochondrion inner membrane</location>
        <topology evidence="2 9">Single-pass membrane protein</topology>
    </subcellularLocation>
</comment>
<dbReference type="Proteomes" id="UP000002358">
    <property type="component" value="Chromosome 3"/>
</dbReference>
<dbReference type="FunCoup" id="A0A7M7G6J6">
    <property type="interactions" value="436"/>
</dbReference>
<evidence type="ECO:0000256" key="1">
    <source>
        <dbReference type="ARBA" id="ARBA00002689"/>
    </source>
</evidence>
<evidence type="ECO:0000256" key="6">
    <source>
        <dbReference type="ARBA" id="ARBA00022989"/>
    </source>
</evidence>
<evidence type="ECO:0000256" key="10">
    <source>
        <dbReference type="SAM" id="MobiDB-lite"/>
    </source>
</evidence>
<comment type="similarity">
    <text evidence="3 9">Belongs to the MICOS complex subunit Mic10 family.</text>
</comment>
<keyword evidence="5 9" id="KW-0999">Mitochondrion inner membrane</keyword>
<name>A0A7M7G6J6_NASVI</name>
<dbReference type="AlphaFoldDB" id="A0A7M7G6J6"/>
<dbReference type="KEGG" id="nvi:100114008"/>
<dbReference type="GO" id="GO:0061617">
    <property type="term" value="C:MICOS complex"/>
    <property type="evidence" value="ECO:0007669"/>
    <property type="project" value="UniProtKB-UniRule"/>
</dbReference>
<dbReference type="EnsemblMetazoa" id="XM_001606165">
    <property type="protein sequence ID" value="XP_001606215"/>
    <property type="gene ID" value="LOC100114008"/>
</dbReference>
<evidence type="ECO:0000256" key="9">
    <source>
        <dbReference type="RuleBase" id="RU363011"/>
    </source>
</evidence>
<evidence type="ECO:0000313" key="12">
    <source>
        <dbReference type="Proteomes" id="UP000002358"/>
    </source>
</evidence>
<accession>A0A7M7G6J6</accession>
<evidence type="ECO:0000256" key="7">
    <source>
        <dbReference type="ARBA" id="ARBA00023128"/>
    </source>
</evidence>
<sequence length="94" mass="10306">MQKGKMAGTVWTEEEIGRKWDRCFADAVFKLGGGIFLGSVVSLLFFRRKWPIITGAGFGLGMAYSNCEKDINSTITQTKKPQSSKPSGDKAAKQ</sequence>
<keyword evidence="8 9" id="KW-0472">Membrane</keyword>
<evidence type="ECO:0000313" key="11">
    <source>
        <dbReference type="EnsemblMetazoa" id="XP_001606215"/>
    </source>
</evidence>
<feature type="region of interest" description="Disordered" evidence="10">
    <location>
        <begin position="75"/>
        <end position="94"/>
    </location>
</feature>